<dbReference type="GO" id="GO:0008483">
    <property type="term" value="F:transaminase activity"/>
    <property type="evidence" value="ECO:0007669"/>
    <property type="project" value="UniProtKB-KW"/>
</dbReference>
<evidence type="ECO:0000313" key="3">
    <source>
        <dbReference type="Proteomes" id="UP000276178"/>
    </source>
</evidence>
<dbReference type="EMBL" id="RHHN01000063">
    <property type="protein sequence ID" value="RNB51661.1"/>
    <property type="molecule type" value="Genomic_DNA"/>
</dbReference>
<dbReference type="AlphaFoldDB" id="A0A3M8AKF3"/>
<dbReference type="Gene3D" id="3.40.640.10">
    <property type="entry name" value="Type I PLP-dependent aspartate aminotransferase-like (Major domain)"/>
    <property type="match status" value="1"/>
</dbReference>
<keyword evidence="4" id="KW-1185">Reference proteome</keyword>
<evidence type="ECO:0000313" key="1">
    <source>
        <dbReference type="EMBL" id="GED27931.1"/>
    </source>
</evidence>
<keyword evidence="2" id="KW-0032">Aminotransferase</keyword>
<dbReference type="SUPFAM" id="SSF53383">
    <property type="entry name" value="PLP-dependent transferases"/>
    <property type="match status" value="1"/>
</dbReference>
<dbReference type="InterPro" id="IPR051446">
    <property type="entry name" value="HTH_trans_reg/aminotransferase"/>
</dbReference>
<dbReference type="EMBL" id="BJOD01000054">
    <property type="protein sequence ID" value="GED27931.1"/>
    <property type="molecule type" value="Genomic_DNA"/>
</dbReference>
<protein>
    <submittedName>
        <fullName evidence="2">PLP-dependent aminotransferase family protein</fullName>
    </submittedName>
</protein>
<dbReference type="InterPro" id="IPR015421">
    <property type="entry name" value="PyrdxlP-dep_Trfase_major"/>
</dbReference>
<evidence type="ECO:0000313" key="4">
    <source>
        <dbReference type="Proteomes" id="UP000317180"/>
    </source>
</evidence>
<dbReference type="PANTHER" id="PTHR46577">
    <property type="entry name" value="HTH-TYPE TRANSCRIPTIONAL REGULATORY PROTEIN GABR"/>
    <property type="match status" value="1"/>
</dbReference>
<evidence type="ECO:0000313" key="2">
    <source>
        <dbReference type="EMBL" id="RNB51661.1"/>
    </source>
</evidence>
<name>A0A3M8AKF3_9BACL</name>
<dbReference type="InterPro" id="IPR015424">
    <property type="entry name" value="PyrdxlP-dep_Trfase"/>
</dbReference>
<comment type="caution">
    <text evidence="2">The sequence shown here is derived from an EMBL/GenBank/DDBJ whole genome shotgun (WGS) entry which is preliminary data.</text>
</comment>
<keyword evidence="2" id="KW-0808">Transferase</keyword>
<accession>A0A3M8AKF3</accession>
<proteinExistence type="predicted"/>
<gene>
    <name evidence="1" type="ORF">BAG01nite_40330</name>
    <name evidence="2" type="ORF">EB820_19775</name>
</gene>
<dbReference type="Proteomes" id="UP000276178">
    <property type="component" value="Unassembled WGS sequence"/>
</dbReference>
<dbReference type="PANTHER" id="PTHR46577:SF1">
    <property type="entry name" value="HTH-TYPE TRANSCRIPTIONAL REGULATORY PROTEIN GABR"/>
    <property type="match status" value="1"/>
</dbReference>
<reference evidence="1 4" key="2">
    <citation type="submission" date="2019-06" db="EMBL/GenBank/DDBJ databases">
        <title>Whole genome shotgun sequence of Brevibacillus agri NBRC 15538.</title>
        <authorList>
            <person name="Hosoyama A."/>
            <person name="Uohara A."/>
            <person name="Ohji S."/>
            <person name="Ichikawa N."/>
        </authorList>
    </citation>
    <scope>NUCLEOTIDE SEQUENCE [LARGE SCALE GENOMIC DNA]</scope>
    <source>
        <strain evidence="1 4">NBRC 15538</strain>
    </source>
</reference>
<dbReference type="OrthoDB" id="9808770at2"/>
<dbReference type="CDD" id="cd00609">
    <property type="entry name" value="AAT_like"/>
    <property type="match status" value="1"/>
</dbReference>
<dbReference type="GeneID" id="82812748"/>
<reference evidence="2 3" key="1">
    <citation type="submission" date="2018-10" db="EMBL/GenBank/DDBJ databases">
        <title>Phylogenomics of Brevibacillus.</title>
        <authorList>
            <person name="Dunlap C."/>
        </authorList>
    </citation>
    <scope>NUCLEOTIDE SEQUENCE [LARGE SCALE GENOMIC DNA]</scope>
    <source>
        <strain evidence="2 3">NRRL NRS 1219</strain>
    </source>
</reference>
<sequence>MRSRIASYLHQIRCSPDQIVVGAGTYHSLDLLFQLLKEDVKTLALEEAVNDGVKALLGQYPFSCRPLRLEEDGICLEDVAASRAQAIYLTPSHQFPYGTTVSDRKRAWLLDWAKKTGGYLIENDYDGEFRYGARPIPSLQSQDDSERVIYVGTLSRVLCPSFRLSYLLLPRSLLARFRTKRNSYDQYASPIFQHTLELFMQSGDFHRHVRNMRALYKRKHDVLLHSLEEHFPAGNIIGTGAGLHMLLQLSAERSEAEIVEQALGNGVKVYPTFAYSLVPARSWPPTILFGFGGLSEAEIQEGVRRFAQAVYG</sequence>
<dbReference type="RefSeq" id="WP_122953267.1">
    <property type="nucleotide sequence ID" value="NZ_BJOD01000054.1"/>
</dbReference>
<organism evidence="2 3">
    <name type="scientific">Brevibacillus agri</name>
    <dbReference type="NCBI Taxonomy" id="51101"/>
    <lineage>
        <taxon>Bacteria</taxon>
        <taxon>Bacillati</taxon>
        <taxon>Bacillota</taxon>
        <taxon>Bacilli</taxon>
        <taxon>Bacillales</taxon>
        <taxon>Paenibacillaceae</taxon>
        <taxon>Brevibacillus</taxon>
    </lineage>
</organism>
<dbReference type="Proteomes" id="UP000317180">
    <property type="component" value="Unassembled WGS sequence"/>
</dbReference>